<feature type="compositionally biased region" description="Low complexity" evidence="1">
    <location>
        <begin position="92"/>
        <end position="106"/>
    </location>
</feature>
<feature type="region of interest" description="Disordered" evidence="1">
    <location>
        <begin position="1"/>
        <end position="20"/>
    </location>
</feature>
<dbReference type="AlphaFoldDB" id="A0A8H3GX97"/>
<name>A0A8H3GX97_9AGAM</name>
<evidence type="ECO:0000313" key="3">
    <source>
        <dbReference type="Proteomes" id="UP000663843"/>
    </source>
</evidence>
<feature type="compositionally biased region" description="Acidic residues" evidence="1">
    <location>
        <begin position="38"/>
        <end position="47"/>
    </location>
</feature>
<protein>
    <submittedName>
        <fullName evidence="2">Uncharacterized protein</fullName>
    </submittedName>
</protein>
<evidence type="ECO:0000256" key="1">
    <source>
        <dbReference type="SAM" id="MobiDB-lite"/>
    </source>
</evidence>
<evidence type="ECO:0000313" key="2">
    <source>
        <dbReference type="EMBL" id="CAE6470949.1"/>
    </source>
</evidence>
<proteinExistence type="predicted"/>
<gene>
    <name evidence="2" type="ORF">RDB_LOCUS106259</name>
</gene>
<dbReference type="Proteomes" id="UP000663843">
    <property type="component" value="Unassembled WGS sequence"/>
</dbReference>
<sequence length="350" mass="38922">MSSQSSSSPPRTPRSRLRYATIRVRKANKALKSIEEFEVEDTEDDEIKEAAKDLGNSMTEMRKGLKSAQGNVDSWKGPATDKPKRSKGGVSKAGTSKATSKAASKAAPKRMIIDPSAEVLAGMSERGFLDKMREMHRRPGLKVTDWIKYALDKSKATATEDASLGFYLMAQGISVDENLEQDIGDALGTDLEDELMAALDATRVSELGYEELWDIFESTRSPNPRNKKHRVELLQYMIQCVENIRFSMAWLRLTNGDDPGAISKAVQETYAFGSVLIICPLMRIAAFHDSRTGVAINDIVKLWKTVEEEFVAQEKLHNEVLKAVISVLEGLYGRDDLGEMVKDMELAYFG</sequence>
<comment type="caution">
    <text evidence="2">The sequence shown here is derived from an EMBL/GenBank/DDBJ whole genome shotgun (WGS) entry which is preliminary data.</text>
</comment>
<organism evidence="2 3">
    <name type="scientific">Rhizoctonia solani</name>
    <dbReference type="NCBI Taxonomy" id="456999"/>
    <lineage>
        <taxon>Eukaryota</taxon>
        <taxon>Fungi</taxon>
        <taxon>Dikarya</taxon>
        <taxon>Basidiomycota</taxon>
        <taxon>Agaricomycotina</taxon>
        <taxon>Agaricomycetes</taxon>
        <taxon>Cantharellales</taxon>
        <taxon>Ceratobasidiaceae</taxon>
        <taxon>Rhizoctonia</taxon>
    </lineage>
</organism>
<accession>A0A8H3GX97</accession>
<reference evidence="2" key="1">
    <citation type="submission" date="2021-01" db="EMBL/GenBank/DDBJ databases">
        <authorList>
            <person name="Kaushik A."/>
        </authorList>
    </citation>
    <scope>NUCLEOTIDE SEQUENCE</scope>
    <source>
        <strain evidence="2">AG2-2IIIB</strain>
    </source>
</reference>
<feature type="region of interest" description="Disordered" evidence="1">
    <location>
        <begin position="38"/>
        <end position="108"/>
    </location>
</feature>
<dbReference type="EMBL" id="CAJMWT010003405">
    <property type="protein sequence ID" value="CAE6470949.1"/>
    <property type="molecule type" value="Genomic_DNA"/>
</dbReference>